<dbReference type="PANTHER" id="PTHR38465">
    <property type="entry name" value="HTH-TYPE TRANSCRIPTIONAL REGULATOR MJ1563-RELATED"/>
    <property type="match status" value="1"/>
</dbReference>
<proteinExistence type="inferred from homology"/>
<dbReference type="STRING" id="413434.SAMN04488132_104261"/>
<keyword evidence="3 4" id="KW-0804">Transcription</keyword>
<feature type="domain" description="HTH marR-type" evidence="5">
    <location>
        <begin position="22"/>
        <end position="79"/>
    </location>
</feature>
<evidence type="ECO:0000256" key="4">
    <source>
        <dbReference type="PIRNR" id="PIRNR006707"/>
    </source>
</evidence>
<dbReference type="InterPro" id="IPR011991">
    <property type="entry name" value="ArsR-like_HTH"/>
</dbReference>
<dbReference type="AlphaFoldDB" id="A0A1T4NHC0"/>
<dbReference type="EMBL" id="FUWH01000004">
    <property type="protein sequence ID" value="SJZ78660.1"/>
    <property type="molecule type" value="Genomic_DNA"/>
</dbReference>
<dbReference type="InterPro" id="IPR052362">
    <property type="entry name" value="HTH-GbsR_regulator"/>
</dbReference>
<dbReference type="Proteomes" id="UP000190888">
    <property type="component" value="Unassembled WGS sequence"/>
</dbReference>
<keyword evidence="7" id="KW-1185">Reference proteome</keyword>
<sequence length="168" mass="19542">MKLTEAKSEFIQSWGVLGSQWGINRTMAQLHAVLLVANEAMSTDELMEELQVSRGNVNMNIRELMDWGLVTKHIVPGERKEFFSADKDIWRVATKIMYQRKKRELDPMVEVLNRLSEVEGDKRDKDVKAFTDTVNDIRKFAGHAEKTLTVVIKAEENWFWGSFMKMFK</sequence>
<dbReference type="InterPro" id="IPR036390">
    <property type="entry name" value="WH_DNA-bd_sf"/>
</dbReference>
<dbReference type="CDD" id="cd00090">
    <property type="entry name" value="HTH_ARSR"/>
    <property type="match status" value="1"/>
</dbReference>
<evidence type="ECO:0000313" key="7">
    <source>
        <dbReference type="Proteomes" id="UP000190888"/>
    </source>
</evidence>
<evidence type="ECO:0000256" key="3">
    <source>
        <dbReference type="ARBA" id="ARBA00023163"/>
    </source>
</evidence>
<dbReference type="Pfam" id="PF12802">
    <property type="entry name" value="MarR_2"/>
    <property type="match status" value="1"/>
</dbReference>
<evidence type="ECO:0000313" key="6">
    <source>
        <dbReference type="EMBL" id="SJZ78660.1"/>
    </source>
</evidence>
<dbReference type="OrthoDB" id="9792628at2"/>
<dbReference type="InterPro" id="IPR000835">
    <property type="entry name" value="HTH_MarR-typ"/>
</dbReference>
<dbReference type="InterPro" id="IPR026282">
    <property type="entry name" value="MJ1563"/>
</dbReference>
<dbReference type="RefSeq" id="WP_078831229.1">
    <property type="nucleotide sequence ID" value="NZ_FUWH01000004.1"/>
</dbReference>
<dbReference type="Gene3D" id="1.10.10.10">
    <property type="entry name" value="Winged helix-like DNA-binding domain superfamily/Winged helix DNA-binding domain"/>
    <property type="match status" value="1"/>
</dbReference>
<keyword evidence="1 4" id="KW-0805">Transcription regulation</keyword>
<dbReference type="SUPFAM" id="SSF46785">
    <property type="entry name" value="Winged helix' DNA-binding domain"/>
    <property type="match status" value="1"/>
</dbReference>
<reference evidence="6 7" key="1">
    <citation type="submission" date="2017-02" db="EMBL/GenBank/DDBJ databases">
        <authorList>
            <person name="Peterson S.W."/>
        </authorList>
    </citation>
    <scope>NUCLEOTIDE SEQUENCE [LARGE SCALE GENOMIC DNA]</scope>
    <source>
        <strain evidence="6 7">DSM 22335</strain>
    </source>
</reference>
<evidence type="ECO:0000256" key="2">
    <source>
        <dbReference type="ARBA" id="ARBA00023125"/>
    </source>
</evidence>
<evidence type="ECO:0000256" key="1">
    <source>
        <dbReference type="ARBA" id="ARBA00023015"/>
    </source>
</evidence>
<gene>
    <name evidence="6" type="ORF">SAMN04488132_104261</name>
</gene>
<comment type="similarity">
    <text evidence="4">Belongs to the GbsR family.</text>
</comment>
<evidence type="ECO:0000259" key="5">
    <source>
        <dbReference type="Pfam" id="PF12802"/>
    </source>
</evidence>
<dbReference type="GO" id="GO:0003677">
    <property type="term" value="F:DNA binding"/>
    <property type="evidence" value="ECO:0007669"/>
    <property type="project" value="UniProtKB-UniRule"/>
</dbReference>
<keyword evidence="2 4" id="KW-0238">DNA-binding</keyword>
<dbReference type="GO" id="GO:0003700">
    <property type="term" value="F:DNA-binding transcription factor activity"/>
    <property type="evidence" value="ECO:0007669"/>
    <property type="project" value="InterPro"/>
</dbReference>
<name>A0A1T4NHC0_9BACT</name>
<dbReference type="PIRSF" id="PIRSF006707">
    <property type="entry name" value="MJ1563"/>
    <property type="match status" value="1"/>
</dbReference>
<protein>
    <recommendedName>
        <fullName evidence="4">HTH-type transcriptional regulator</fullName>
    </recommendedName>
</protein>
<accession>A0A1T4NHC0</accession>
<dbReference type="InterPro" id="IPR036388">
    <property type="entry name" value="WH-like_DNA-bd_sf"/>
</dbReference>
<organism evidence="6 7">
    <name type="scientific">Sediminibacterium ginsengisoli</name>
    <dbReference type="NCBI Taxonomy" id="413434"/>
    <lineage>
        <taxon>Bacteria</taxon>
        <taxon>Pseudomonadati</taxon>
        <taxon>Bacteroidota</taxon>
        <taxon>Chitinophagia</taxon>
        <taxon>Chitinophagales</taxon>
        <taxon>Chitinophagaceae</taxon>
        <taxon>Sediminibacterium</taxon>
    </lineage>
</organism>
<dbReference type="PANTHER" id="PTHR38465:SF1">
    <property type="entry name" value="HTH-TYPE TRANSCRIPTIONAL REGULATOR MJ1563-RELATED"/>
    <property type="match status" value="1"/>
</dbReference>